<dbReference type="PANTHER" id="PTHR11102:SF147">
    <property type="entry name" value="SEL1L ADAPTOR SUBUNIT OF ERAD E3 UBIQUITIN LIGASE"/>
    <property type="match status" value="1"/>
</dbReference>
<dbReference type="AlphaFoldDB" id="A0A2R5GDG1"/>
<keyword evidence="5" id="KW-1185">Reference proteome</keyword>
<dbReference type="InterPro" id="IPR013320">
    <property type="entry name" value="ConA-like_dom_sf"/>
</dbReference>
<dbReference type="InterPro" id="IPR011990">
    <property type="entry name" value="TPR-like_helical_dom_sf"/>
</dbReference>
<evidence type="ECO:0000256" key="1">
    <source>
        <dbReference type="ARBA" id="ARBA00038101"/>
    </source>
</evidence>
<dbReference type="Proteomes" id="UP000241890">
    <property type="component" value="Unassembled WGS sequence"/>
</dbReference>
<evidence type="ECO:0000313" key="5">
    <source>
        <dbReference type="Proteomes" id="UP000241890"/>
    </source>
</evidence>
<dbReference type="InterPro" id="IPR006597">
    <property type="entry name" value="Sel1-like"/>
</dbReference>
<dbReference type="Pfam" id="PF08238">
    <property type="entry name" value="Sel1"/>
    <property type="match status" value="4"/>
</dbReference>
<dbReference type="Gene3D" id="2.60.120.200">
    <property type="match status" value="1"/>
</dbReference>
<dbReference type="SUPFAM" id="SSF81901">
    <property type="entry name" value="HCP-like"/>
    <property type="match status" value="1"/>
</dbReference>
<reference evidence="4 5" key="1">
    <citation type="submission" date="2017-12" db="EMBL/GenBank/DDBJ databases">
        <title>Sequencing, de novo assembly and annotation of complete genome of a new Thraustochytrid species, strain FCC1311.</title>
        <authorList>
            <person name="Sedici K."/>
            <person name="Godart F."/>
            <person name="Aiese Cigliano R."/>
            <person name="Sanseverino W."/>
            <person name="Barakat M."/>
            <person name="Ortet P."/>
            <person name="Marechal E."/>
            <person name="Cagnac O."/>
            <person name="Amato A."/>
        </authorList>
    </citation>
    <scope>NUCLEOTIDE SEQUENCE [LARGE SCALE GENOMIC DNA]</scope>
</reference>
<dbReference type="EMBL" id="BEYU01000052">
    <property type="protein sequence ID" value="GBG29000.1"/>
    <property type="molecule type" value="Genomic_DNA"/>
</dbReference>
<dbReference type="PANTHER" id="PTHR11102">
    <property type="entry name" value="SEL-1-LIKE PROTEIN"/>
    <property type="match status" value="1"/>
</dbReference>
<feature type="chain" id="PRO_5015310882" evidence="3">
    <location>
        <begin position="20"/>
        <end position="1097"/>
    </location>
</feature>
<dbReference type="OrthoDB" id="188553at2759"/>
<evidence type="ECO:0000256" key="2">
    <source>
        <dbReference type="SAM" id="MobiDB-lite"/>
    </source>
</evidence>
<dbReference type="Gene3D" id="1.25.40.10">
    <property type="entry name" value="Tetratricopeptide repeat domain"/>
    <property type="match status" value="1"/>
</dbReference>
<feature type="compositionally biased region" description="Acidic residues" evidence="2">
    <location>
        <begin position="539"/>
        <end position="558"/>
    </location>
</feature>
<sequence>MAMVAVFAVVALLPSAGKGAKELGSIEVRGCEDPGACCVLDEVQIHVRVPLPRIAGVHALWGLAIVDADTGEIMRRVLLDDDLEPDTREPQDASLVPWEEQRRLLADKLEAFEAPIPAIGYESLDAWDASLETAGAHGELWPRLVAARMPESGLYIFDFDRDTNRPPVATRDEILKVLSFSRSLGAKLRGEWISPRQLSVECLEADDKDTNELTDEHFFVEVRRYPRPRTPITALQRMELRKGRADETIVFRGTHRIRIGFASRVRFDVLVSSPDEPVAQTATYTFMDCNDPGASRAGGLDILFQRPGVAQDAGVIPSPPVFVLEEMLALHASTLKLPRLSGRTPLLHWSDDFVQTSWSLSFWLAADPRQSTESLRAILYHGMGQGHESGLRTPSLWLLPGSSRLALRVSTRERADYGHDAETLLPLGQWVHVAMIVRNDTSTGRFTISVYQNGDRVLRLDEPVASVLSGPGELYFANDAWGSSLHGLVRHLQVFDRALEHTEVLDDMDASFVPDTTSLTTFFQPKDQKQAEQALTSKDEEESCQANNDADEEADEDDLDQALTDPIADEDSEENLAEVFHRAMESAPHVDATMLAQAAAQGHEEAAFVWAARPWLQRFFPSDQVLLSQGKETPAQAMRRAVVESGSVEAKLALADKWRRARHCRAALAYYSDASARSLAEHTTRGQQPLVEMQVLHDYVEDAGEKGEDDLNIQYFIGQAEVGDTDAMVAVGNWYYWGSRGLGRDHERAFRYFERAADAGHAGAMTACGNMLLKGEGVQEKNLTAAIERYTRAAADDDQLAALNGLGYIYFFGHGDIAKNASKALEFFERNLRDGDSLYNAAHIYLHEPTLRDVEKASRYLRMAADNFESVPAAHALGQLLAVSSLTSSSCEDASHYLRKSALRGSWGRRLRQGFDAYLDGDYENSLFHYLLGGLIGYSRGAENALWLLSTPLKRLPRVPHGALFARVDRPMPPLQTLLYADLRHAEGDLEGARRAWAAASTIGDWTLQPTYRAQASYNLAMEALELGDTARASKHLDRAEAFFSALEKQSSEADGAIVALRMARWRVWARERYPGLEGWIQRLVELSDTFFGRRTA</sequence>
<dbReference type="SUPFAM" id="SSF49899">
    <property type="entry name" value="Concanavalin A-like lectins/glucanases"/>
    <property type="match status" value="1"/>
</dbReference>
<dbReference type="GO" id="GO:0036503">
    <property type="term" value="P:ERAD pathway"/>
    <property type="evidence" value="ECO:0007669"/>
    <property type="project" value="TreeGrafter"/>
</dbReference>
<protein>
    <submittedName>
        <fullName evidence="4">Protein sel-1-like 1</fullName>
    </submittedName>
</protein>
<dbReference type="Pfam" id="PF13385">
    <property type="entry name" value="Laminin_G_3"/>
    <property type="match status" value="1"/>
</dbReference>
<dbReference type="InterPro" id="IPR050767">
    <property type="entry name" value="Sel1_AlgK"/>
</dbReference>
<dbReference type="InParanoid" id="A0A2R5GDG1"/>
<comment type="similarity">
    <text evidence="1">Belongs to the sel-1 family.</text>
</comment>
<proteinExistence type="inferred from homology"/>
<gene>
    <name evidence="4" type="ORF">FCC1311_052212</name>
</gene>
<feature type="signal peptide" evidence="3">
    <location>
        <begin position="1"/>
        <end position="19"/>
    </location>
</feature>
<comment type="caution">
    <text evidence="4">The sequence shown here is derived from an EMBL/GenBank/DDBJ whole genome shotgun (WGS) entry which is preliminary data.</text>
</comment>
<accession>A0A2R5GDG1</accession>
<feature type="region of interest" description="Disordered" evidence="2">
    <location>
        <begin position="525"/>
        <end position="558"/>
    </location>
</feature>
<dbReference type="GO" id="GO:0005789">
    <property type="term" value="C:endoplasmic reticulum membrane"/>
    <property type="evidence" value="ECO:0007669"/>
    <property type="project" value="TreeGrafter"/>
</dbReference>
<keyword evidence="3" id="KW-0732">Signal</keyword>
<evidence type="ECO:0000313" key="4">
    <source>
        <dbReference type="EMBL" id="GBG29000.1"/>
    </source>
</evidence>
<evidence type="ECO:0000256" key="3">
    <source>
        <dbReference type="SAM" id="SignalP"/>
    </source>
</evidence>
<name>A0A2R5GDG1_9STRA</name>
<dbReference type="SMART" id="SM00671">
    <property type="entry name" value="SEL1"/>
    <property type="match status" value="6"/>
</dbReference>
<organism evidence="4 5">
    <name type="scientific">Hondaea fermentalgiana</name>
    <dbReference type="NCBI Taxonomy" id="2315210"/>
    <lineage>
        <taxon>Eukaryota</taxon>
        <taxon>Sar</taxon>
        <taxon>Stramenopiles</taxon>
        <taxon>Bigyra</taxon>
        <taxon>Labyrinthulomycetes</taxon>
        <taxon>Thraustochytrida</taxon>
        <taxon>Thraustochytriidae</taxon>
        <taxon>Hondaea</taxon>
    </lineage>
</organism>